<accession>A0ABP3DC81</accession>
<gene>
    <name evidence="1" type="ORF">GCM10009125_17170</name>
</gene>
<evidence type="ECO:0000313" key="1">
    <source>
        <dbReference type="EMBL" id="GAA0228761.1"/>
    </source>
</evidence>
<evidence type="ECO:0008006" key="3">
    <source>
        <dbReference type="Google" id="ProtNLM"/>
    </source>
</evidence>
<keyword evidence="2" id="KW-1185">Reference proteome</keyword>
<evidence type="ECO:0000313" key="2">
    <source>
        <dbReference type="Proteomes" id="UP001501176"/>
    </source>
</evidence>
<sequence length="130" mass="15151">MPATDIRTALDELLNQPHRPLEDVLDRHFSPDYRQRTNGQWDDREAFVRHAGKLREVVASARIEVLDELRDGTRYADRHRVHAVKRDGGRVVQEVYLFAELDARGRFRRIEETTLMLEGEEADRELGSAK</sequence>
<name>A0ABP3DC81_9BURK</name>
<dbReference type="SUPFAM" id="SSF54427">
    <property type="entry name" value="NTF2-like"/>
    <property type="match status" value="1"/>
</dbReference>
<dbReference type="EMBL" id="BAAAFN010000013">
    <property type="protein sequence ID" value="GAA0228761.1"/>
    <property type="molecule type" value="Genomic_DNA"/>
</dbReference>
<dbReference type="InterPro" id="IPR032710">
    <property type="entry name" value="NTF2-like_dom_sf"/>
</dbReference>
<protein>
    <recommendedName>
        <fullName evidence="3">Nuclear transport factor 2 family protein</fullName>
    </recommendedName>
</protein>
<dbReference type="RefSeq" id="WP_343820966.1">
    <property type="nucleotide sequence ID" value="NZ_BAAAFN010000013.1"/>
</dbReference>
<proteinExistence type="predicted"/>
<comment type="caution">
    <text evidence="1">The sequence shown here is derived from an EMBL/GenBank/DDBJ whole genome shotgun (WGS) entry which is preliminary data.</text>
</comment>
<dbReference type="Proteomes" id="UP001501176">
    <property type="component" value="Unassembled WGS sequence"/>
</dbReference>
<organism evidence="1 2">
    <name type="scientific">Castellaniella daejeonensis</name>
    <dbReference type="NCBI Taxonomy" id="659013"/>
    <lineage>
        <taxon>Bacteria</taxon>
        <taxon>Pseudomonadati</taxon>
        <taxon>Pseudomonadota</taxon>
        <taxon>Betaproteobacteria</taxon>
        <taxon>Burkholderiales</taxon>
        <taxon>Alcaligenaceae</taxon>
        <taxon>Castellaniella</taxon>
    </lineage>
</organism>
<dbReference type="Gene3D" id="3.10.450.50">
    <property type="match status" value="1"/>
</dbReference>
<reference evidence="2" key="1">
    <citation type="journal article" date="2019" name="Int. J. Syst. Evol. Microbiol.">
        <title>The Global Catalogue of Microorganisms (GCM) 10K type strain sequencing project: providing services to taxonomists for standard genome sequencing and annotation.</title>
        <authorList>
            <consortium name="The Broad Institute Genomics Platform"/>
            <consortium name="The Broad Institute Genome Sequencing Center for Infectious Disease"/>
            <person name="Wu L."/>
            <person name="Ma J."/>
        </authorList>
    </citation>
    <scope>NUCLEOTIDE SEQUENCE [LARGE SCALE GENOMIC DNA]</scope>
    <source>
        <strain evidence="2">JCM 16240</strain>
    </source>
</reference>